<dbReference type="PATRIC" id="fig|37916.4.peg.5950"/>
<sequence>MPAQAWVTLIVGLIATVGVLVTWRQKNTADRRSEWWRRTTWALELTFSDAQEQRRLGWSLLLALAASKLVTKGDSDILQAIAEHVAMEGGGDDGEDSRDDVLADPHHDGEPDEYEQEGPGQQLGST</sequence>
<dbReference type="Proteomes" id="UP000036513">
    <property type="component" value="Unassembled WGS sequence"/>
</dbReference>
<organism evidence="3 4">
    <name type="scientific">Mycolicibacterium chlorophenolicum</name>
    <dbReference type="NCBI Taxonomy" id="37916"/>
    <lineage>
        <taxon>Bacteria</taxon>
        <taxon>Bacillati</taxon>
        <taxon>Actinomycetota</taxon>
        <taxon>Actinomycetes</taxon>
        <taxon>Mycobacteriales</taxon>
        <taxon>Mycobacteriaceae</taxon>
        <taxon>Mycolicibacterium</taxon>
    </lineage>
</organism>
<accession>A0A0J6VK36</accession>
<feature type="compositionally biased region" description="Basic and acidic residues" evidence="1">
    <location>
        <begin position="99"/>
        <end position="109"/>
    </location>
</feature>
<feature type="region of interest" description="Disordered" evidence="1">
    <location>
        <begin position="87"/>
        <end position="126"/>
    </location>
</feature>
<feature type="transmembrane region" description="Helical" evidence="2">
    <location>
        <begin position="6"/>
        <end position="23"/>
    </location>
</feature>
<dbReference type="AlphaFoldDB" id="A0A0J6VK36"/>
<evidence type="ECO:0000256" key="2">
    <source>
        <dbReference type="SAM" id="Phobius"/>
    </source>
</evidence>
<comment type="caution">
    <text evidence="3">The sequence shown here is derived from an EMBL/GenBank/DDBJ whole genome shotgun (WGS) entry which is preliminary data.</text>
</comment>
<evidence type="ECO:0000256" key="1">
    <source>
        <dbReference type="SAM" id="MobiDB-lite"/>
    </source>
</evidence>
<keyword evidence="2" id="KW-1133">Transmembrane helix</keyword>
<evidence type="ECO:0000313" key="4">
    <source>
        <dbReference type="Proteomes" id="UP000036513"/>
    </source>
</evidence>
<keyword evidence="2" id="KW-0472">Membrane</keyword>
<dbReference type="EMBL" id="JYNL01000065">
    <property type="protein sequence ID" value="KMO69818.1"/>
    <property type="molecule type" value="Genomic_DNA"/>
</dbReference>
<gene>
    <name evidence="3" type="ORF">MCHLDSM_05930</name>
</gene>
<keyword evidence="2" id="KW-0812">Transmembrane</keyword>
<proteinExistence type="predicted"/>
<dbReference type="RefSeq" id="WP_063840658.1">
    <property type="nucleotide sequence ID" value="NZ_JYNL01000065.1"/>
</dbReference>
<keyword evidence="4" id="KW-1185">Reference proteome</keyword>
<protein>
    <submittedName>
        <fullName evidence="3">Uncharacterized protein</fullName>
    </submittedName>
</protein>
<name>A0A0J6VK36_9MYCO</name>
<evidence type="ECO:0000313" key="3">
    <source>
        <dbReference type="EMBL" id="KMO69818.1"/>
    </source>
</evidence>
<reference evidence="3 4" key="1">
    <citation type="journal article" date="2015" name="Genome Biol. Evol.">
        <title>Characterization of Three Mycobacterium spp. with Potential Use in Bioremediation by Genome Sequencing and Comparative Genomics.</title>
        <authorList>
            <person name="Das S."/>
            <person name="Pettersson B.M."/>
            <person name="Behra P.R."/>
            <person name="Ramesh M."/>
            <person name="Dasgupta S."/>
            <person name="Bhattacharya A."/>
            <person name="Kirsebom L.A."/>
        </authorList>
    </citation>
    <scope>NUCLEOTIDE SEQUENCE [LARGE SCALE GENOMIC DNA]</scope>
    <source>
        <strain evidence="3 4">DSM 43826</strain>
    </source>
</reference>